<reference evidence="11" key="1">
    <citation type="submission" date="2025-08" db="UniProtKB">
        <authorList>
            <consortium name="Ensembl"/>
        </authorList>
    </citation>
    <scope>IDENTIFICATION</scope>
</reference>
<dbReference type="InterPro" id="IPR019787">
    <property type="entry name" value="Znf_PHD-finger"/>
</dbReference>
<dbReference type="InterPro" id="IPR001965">
    <property type="entry name" value="Znf_PHD"/>
</dbReference>
<protein>
    <submittedName>
        <fullName evidence="11">PHD finger protein 1</fullName>
    </submittedName>
</protein>
<dbReference type="GO" id="GO:0003682">
    <property type="term" value="F:chromatin binding"/>
    <property type="evidence" value="ECO:0007669"/>
    <property type="project" value="TreeGrafter"/>
</dbReference>
<evidence type="ECO:0000256" key="1">
    <source>
        <dbReference type="ARBA" id="ARBA00004123"/>
    </source>
</evidence>
<evidence type="ECO:0000256" key="4">
    <source>
        <dbReference type="ARBA" id="ARBA00022771"/>
    </source>
</evidence>
<dbReference type="Proteomes" id="UP000694388">
    <property type="component" value="Unplaced"/>
</dbReference>
<keyword evidence="12" id="KW-1185">Reference proteome</keyword>
<evidence type="ECO:0000256" key="3">
    <source>
        <dbReference type="ARBA" id="ARBA00022737"/>
    </source>
</evidence>
<feature type="region of interest" description="Disordered" evidence="9">
    <location>
        <begin position="374"/>
        <end position="439"/>
    </location>
</feature>
<dbReference type="FunFam" id="3.90.980.20:FF:000025">
    <property type="match status" value="1"/>
</dbReference>
<dbReference type="InterPro" id="IPR013083">
    <property type="entry name" value="Znf_RING/FYVE/PHD"/>
</dbReference>
<accession>A0A8C4N9D2</accession>
<dbReference type="InterPro" id="IPR019786">
    <property type="entry name" value="Zinc_finger_PHD-type_CS"/>
</dbReference>
<proteinExistence type="predicted"/>
<keyword evidence="6" id="KW-0156">Chromatin regulator</keyword>
<evidence type="ECO:0000256" key="9">
    <source>
        <dbReference type="SAM" id="MobiDB-lite"/>
    </source>
</evidence>
<evidence type="ECO:0000256" key="7">
    <source>
        <dbReference type="ARBA" id="ARBA00023242"/>
    </source>
</evidence>
<dbReference type="Pfam" id="PF00628">
    <property type="entry name" value="PHD"/>
    <property type="match status" value="1"/>
</dbReference>
<dbReference type="InterPro" id="IPR025894">
    <property type="entry name" value="Mtf2_C_dom"/>
</dbReference>
<dbReference type="PROSITE" id="PS50016">
    <property type="entry name" value="ZF_PHD_2"/>
    <property type="match status" value="1"/>
</dbReference>
<dbReference type="InterPro" id="IPR011011">
    <property type="entry name" value="Znf_FYVE_PHD"/>
</dbReference>
<keyword evidence="2" id="KW-0479">Metal-binding</keyword>
<dbReference type="AlphaFoldDB" id="A0A8C4N9D2"/>
<dbReference type="SMART" id="SM00249">
    <property type="entry name" value="PHD"/>
    <property type="match status" value="2"/>
</dbReference>
<dbReference type="CDD" id="cd15578">
    <property type="entry name" value="PHD1_MTF2"/>
    <property type="match status" value="1"/>
</dbReference>
<feature type="domain" description="PHD-type" evidence="10">
    <location>
        <begin position="85"/>
        <end position="140"/>
    </location>
</feature>
<dbReference type="Ensembl" id="ENSEBUT00000004698.1">
    <property type="protein sequence ID" value="ENSEBUP00000004272.1"/>
    <property type="gene ID" value="ENSEBUG00000003033.1"/>
</dbReference>
<comment type="subcellular location">
    <subcellularLocation>
        <location evidence="1">Nucleus</location>
    </subcellularLocation>
</comment>
<dbReference type="Gene3D" id="2.30.30.140">
    <property type="match status" value="1"/>
</dbReference>
<keyword evidence="7" id="KW-0539">Nucleus</keyword>
<evidence type="ECO:0000256" key="6">
    <source>
        <dbReference type="ARBA" id="ARBA00022853"/>
    </source>
</evidence>
<reference evidence="11" key="2">
    <citation type="submission" date="2025-09" db="UniProtKB">
        <authorList>
            <consortium name="Ensembl"/>
        </authorList>
    </citation>
    <scope>IDENTIFICATION</scope>
</reference>
<dbReference type="PANTHER" id="PTHR12628">
    <property type="entry name" value="POLYCOMB-LIKE TRANSCRIPTION FACTOR"/>
    <property type="match status" value="1"/>
</dbReference>
<dbReference type="PANTHER" id="PTHR12628:SF21">
    <property type="entry name" value="PHD-TYPE DOMAIN-CONTAINING PROTEIN"/>
    <property type="match status" value="1"/>
</dbReference>
<dbReference type="Gene3D" id="3.90.980.20">
    <property type="match status" value="2"/>
</dbReference>
<keyword evidence="4 8" id="KW-0863">Zinc-finger</keyword>
<name>A0A8C4N9D2_EPTBU</name>
<dbReference type="PROSITE" id="PS01359">
    <property type="entry name" value="ZF_PHD_1"/>
    <property type="match status" value="1"/>
</dbReference>
<dbReference type="Pfam" id="PF14061">
    <property type="entry name" value="Mtf2_C"/>
    <property type="match status" value="1"/>
</dbReference>
<feature type="compositionally biased region" description="Basic residues" evidence="9">
    <location>
        <begin position="401"/>
        <end position="415"/>
    </location>
</feature>
<keyword evidence="5" id="KW-0862">Zinc</keyword>
<dbReference type="GeneTree" id="ENSGT00950000183180"/>
<evidence type="ECO:0000313" key="11">
    <source>
        <dbReference type="Ensembl" id="ENSEBUP00000004272.1"/>
    </source>
</evidence>
<dbReference type="GO" id="GO:0045814">
    <property type="term" value="P:negative regulation of gene expression, epigenetic"/>
    <property type="evidence" value="ECO:0007669"/>
    <property type="project" value="TreeGrafter"/>
</dbReference>
<organism evidence="11 12">
    <name type="scientific">Eptatretus burgeri</name>
    <name type="common">Inshore hagfish</name>
    <dbReference type="NCBI Taxonomy" id="7764"/>
    <lineage>
        <taxon>Eukaryota</taxon>
        <taxon>Metazoa</taxon>
        <taxon>Chordata</taxon>
        <taxon>Craniata</taxon>
        <taxon>Vertebrata</taxon>
        <taxon>Cyclostomata</taxon>
        <taxon>Myxini</taxon>
        <taxon>Myxiniformes</taxon>
        <taxon>Myxinidae</taxon>
        <taxon>Eptatretinae</taxon>
        <taxon>Eptatretus</taxon>
    </lineage>
</organism>
<evidence type="ECO:0000256" key="2">
    <source>
        <dbReference type="ARBA" id="ARBA00022723"/>
    </source>
</evidence>
<sequence>MIKRILISFTYLSRSFRSGISCCLGFLHLFWQVDKKRQNCLITFEDFSEFWVFWRDIQSFLLCLALLFSPSRQLPIAVGGVSGGDVVCTVCQEGTSEKPNEIVICDKCGQGYHQQCHVPAIPSDLLSSSATWQCRQCIFVTTTKRGGALKRGPQARALLAVKRTLPYCPDSIVWDNLHRTNLQRVYCYCGGPGEWNLKMLQCRGCKQWFHEACIQCLERPMLFGDRFVVIFGSSVSSFLIGGVPFSDSMPLKKIVSDTLCSVKHYVGPYHYRFYDFECAVCTHGPERVERISMRWVDVAHLCMYNLTVVQKKKYFDFEREIMTFVNDKWESLLPGKIANTPRQERSHHILYALTSNKTKFVCGREMKKKKHIYGLRVRVPPSPPITSQREQEPLTVSSLKRPFRRKDRGPLRRSPRLPVTDTQLQQQEQQQRESGPSSLEQLKATMGSCRGPEGRLALGEEVQVLARRIGVDGRVQYLLQWEGTTA</sequence>
<dbReference type="SUPFAM" id="SSF57903">
    <property type="entry name" value="FYVE/PHD zinc finger"/>
    <property type="match status" value="2"/>
</dbReference>
<dbReference type="GO" id="GO:0003677">
    <property type="term" value="F:DNA binding"/>
    <property type="evidence" value="ECO:0007669"/>
    <property type="project" value="TreeGrafter"/>
</dbReference>
<evidence type="ECO:0000256" key="8">
    <source>
        <dbReference type="PROSITE-ProRule" id="PRU00146"/>
    </source>
</evidence>
<dbReference type="Gene3D" id="3.30.40.10">
    <property type="entry name" value="Zinc/RING finger domain, C3HC4 (zinc finger)"/>
    <property type="match status" value="1"/>
</dbReference>
<evidence type="ECO:0000313" key="12">
    <source>
        <dbReference type="Proteomes" id="UP000694388"/>
    </source>
</evidence>
<evidence type="ECO:0000259" key="10">
    <source>
        <dbReference type="PROSITE" id="PS50016"/>
    </source>
</evidence>
<keyword evidence="3" id="KW-0677">Repeat</keyword>
<dbReference type="InterPro" id="IPR042014">
    <property type="entry name" value="MTF2_PHD1"/>
</dbReference>
<evidence type="ECO:0000256" key="5">
    <source>
        <dbReference type="ARBA" id="ARBA00022833"/>
    </source>
</evidence>
<dbReference type="GO" id="GO:0008270">
    <property type="term" value="F:zinc ion binding"/>
    <property type="evidence" value="ECO:0007669"/>
    <property type="project" value="UniProtKB-KW"/>
</dbReference>
<dbReference type="GO" id="GO:0005634">
    <property type="term" value="C:nucleus"/>
    <property type="evidence" value="ECO:0007669"/>
    <property type="project" value="UniProtKB-SubCell"/>
</dbReference>